<evidence type="ECO:0000313" key="1">
    <source>
        <dbReference type="EMBL" id="BBA44925.1"/>
    </source>
</evidence>
<name>A0A250LK06_9BURK</name>
<sequence>MYTSRSTLTRIAISKTEAIGARTTAAVFLLLDIFSDPNIWEMNTFHKNAIRRLIHARNAGNLTLITVGEGDFPSVTDYDVKCR</sequence>
<dbReference type="AlphaFoldDB" id="A0A250LK06"/>
<reference evidence="1" key="1">
    <citation type="journal article" date="2016" name="Biosci. Biotechnol. Biochem.">
        <title>Bioconversion of AHX to AOH by resting cells of Burkholderia contaminans CH-1.</title>
        <authorList>
            <person name="Choi J.H."/>
            <person name="Kikuchi A."/>
            <person name="Pumkaeo P."/>
            <person name="Hirai H."/>
            <person name="Tokuyama S."/>
            <person name="Kawagishi H."/>
        </authorList>
    </citation>
    <scope>NUCLEOTIDE SEQUENCE</scope>
    <source>
        <strain evidence="1">CH-1</strain>
    </source>
</reference>
<dbReference type="EMBL" id="AP018359">
    <property type="protein sequence ID" value="BBA44925.1"/>
    <property type="molecule type" value="Genomic_DNA"/>
</dbReference>
<proteinExistence type="predicted"/>
<accession>A0A250LK06</accession>
<reference evidence="1" key="2">
    <citation type="journal article" date="2017" name="Genome Announc.">
        <title>High-Quality Draft Genome Sequence of Burkholderia contaminans CH-1, a Gram-Negative Bacterium That Metabolizes 2-Azahypoxanthine, a Plant Growth-Regulating Compound.</title>
        <authorList>
            <person name="Choi J.-H."/>
            <person name="Sugiura H."/>
            <person name="Moriuchi R."/>
            <person name="Kawagishi H."/>
            <person name="Dohra H."/>
        </authorList>
    </citation>
    <scope>NUCLEOTIDE SEQUENCE</scope>
    <source>
        <strain evidence="1">CH-1</strain>
    </source>
</reference>
<gene>
    <name evidence="1" type="ORF">BCCH1_74290</name>
</gene>
<organism evidence="1">
    <name type="scientific">Burkholderia contaminans</name>
    <dbReference type="NCBI Taxonomy" id="488447"/>
    <lineage>
        <taxon>Bacteria</taxon>
        <taxon>Pseudomonadati</taxon>
        <taxon>Pseudomonadota</taxon>
        <taxon>Betaproteobacteria</taxon>
        <taxon>Burkholderiales</taxon>
        <taxon>Burkholderiaceae</taxon>
        <taxon>Burkholderia</taxon>
        <taxon>Burkholderia cepacia complex</taxon>
    </lineage>
</organism>
<protein>
    <submittedName>
        <fullName evidence="1">Uncharacterized protein</fullName>
    </submittedName>
</protein>